<name>A0A061IUE7_TRYRA</name>
<dbReference type="OrthoDB" id="247508at2759"/>
<proteinExistence type="predicted"/>
<feature type="region of interest" description="Disordered" evidence="1">
    <location>
        <begin position="399"/>
        <end position="418"/>
    </location>
</feature>
<protein>
    <submittedName>
        <fullName evidence="2">Uncharacterized protein</fullName>
    </submittedName>
</protein>
<dbReference type="AlphaFoldDB" id="A0A061IUE7"/>
<dbReference type="EMBL" id="AUPL01006064">
    <property type="protein sequence ID" value="ESL06264.1"/>
    <property type="molecule type" value="Genomic_DNA"/>
</dbReference>
<feature type="region of interest" description="Disordered" evidence="1">
    <location>
        <begin position="359"/>
        <end position="382"/>
    </location>
</feature>
<organism evidence="2 3">
    <name type="scientific">Trypanosoma rangeli SC58</name>
    <dbReference type="NCBI Taxonomy" id="429131"/>
    <lineage>
        <taxon>Eukaryota</taxon>
        <taxon>Discoba</taxon>
        <taxon>Euglenozoa</taxon>
        <taxon>Kinetoplastea</taxon>
        <taxon>Metakinetoplastina</taxon>
        <taxon>Trypanosomatida</taxon>
        <taxon>Trypanosomatidae</taxon>
        <taxon>Trypanosoma</taxon>
        <taxon>Herpetosoma</taxon>
    </lineage>
</organism>
<comment type="caution">
    <text evidence="2">The sequence shown here is derived from an EMBL/GenBank/DDBJ whole genome shotgun (WGS) entry which is preliminary data.</text>
</comment>
<evidence type="ECO:0000313" key="3">
    <source>
        <dbReference type="Proteomes" id="UP000031737"/>
    </source>
</evidence>
<dbReference type="VEuPathDB" id="TriTrypDB:TRSC58_06064"/>
<reference evidence="2 3" key="1">
    <citation type="submission" date="2013-07" db="EMBL/GenBank/DDBJ databases">
        <authorList>
            <person name="Stoco P.H."/>
            <person name="Wagner G."/>
            <person name="Gerber A."/>
            <person name="Zaha A."/>
            <person name="Thompson C."/>
            <person name="Bartholomeu D.C."/>
            <person name="Luckemeyer D.D."/>
            <person name="Bahia D."/>
            <person name="Loreto E."/>
            <person name="Prestes E.B."/>
            <person name="Lima F.M."/>
            <person name="Rodrigues-Luiz G."/>
            <person name="Vallejo G.A."/>
            <person name="Filho J.F."/>
            <person name="Monteiro K.M."/>
            <person name="Tyler K.M."/>
            <person name="de Almeida L.G."/>
            <person name="Ortiz M.F."/>
            <person name="Siervo M.A."/>
            <person name="de Moraes M.H."/>
            <person name="Cunha O.L."/>
            <person name="Mendonca-Neto R."/>
            <person name="Silva R."/>
            <person name="Teixeira S.M."/>
            <person name="Murta S.M."/>
            <person name="Sincero T.C."/>
            <person name="Mendes T.A."/>
            <person name="Urmenyi T.P."/>
            <person name="Silva V.G."/>
            <person name="da Rocha W.D."/>
            <person name="Andersson B."/>
            <person name="Romanha A.J."/>
            <person name="Steindel M."/>
            <person name="de Vasconcelos A.T."/>
            <person name="Grisard E.C."/>
        </authorList>
    </citation>
    <scope>NUCLEOTIDE SEQUENCE [LARGE SCALE GENOMIC DNA]</scope>
    <source>
        <strain evidence="2 3">SC58</strain>
    </source>
</reference>
<evidence type="ECO:0000313" key="2">
    <source>
        <dbReference type="EMBL" id="ESL06264.1"/>
    </source>
</evidence>
<feature type="compositionally biased region" description="Basic and acidic residues" evidence="1">
    <location>
        <begin position="281"/>
        <end position="303"/>
    </location>
</feature>
<accession>A0A061IUE7</accession>
<keyword evidence="3" id="KW-1185">Reference proteome</keyword>
<feature type="compositionally biased region" description="Basic and acidic residues" evidence="1">
    <location>
        <begin position="409"/>
        <end position="418"/>
    </location>
</feature>
<feature type="region of interest" description="Disordered" evidence="1">
    <location>
        <begin position="321"/>
        <end position="346"/>
    </location>
</feature>
<feature type="compositionally biased region" description="Low complexity" evidence="1">
    <location>
        <begin position="322"/>
        <end position="334"/>
    </location>
</feature>
<feature type="region of interest" description="Disordered" evidence="1">
    <location>
        <begin position="274"/>
        <end position="304"/>
    </location>
</feature>
<gene>
    <name evidence="2" type="ORF">TRSC58_06064</name>
</gene>
<dbReference type="Proteomes" id="UP000031737">
    <property type="component" value="Unassembled WGS sequence"/>
</dbReference>
<evidence type="ECO:0000256" key="1">
    <source>
        <dbReference type="SAM" id="MobiDB-lite"/>
    </source>
</evidence>
<sequence>MTTLTAAALLHNTATRVTLGNTPLHAVPVTVAQQLKPLLESSTSLTAFTVHTQFTPPESLRLLLLGASRCRSLQRMRLVGGISVLQSKMLMSAFMQFTFARRNSRATSAVRPVKSPAEHCPCTPFSKCPSSAPKLRRNAAGCEADMSRNGCHPGGYNRLHSYTRVNSETSRLPSPRKTWLNGVHMVLDMHHLDDVVAGFLLKGLERSERIVGLDLHIAPTSQAATRAAGRMLSHANAIVARNARRMRYLVCQKPPGEAAPAPCTHQKEKVQLVSYSPPPEDAPKAEHREEERAGKENGKKEEWGGEIAAVRQELSTVDLHTLPPRRYSPPRLLSGVPPDPPLRPMQPRVVNARLRLFGKGEAETEHKPLHDEQGGRKGDEEAAHDNGCFVCFGEAPRTPERVQAPSTPRDARRGRAEQRGDGLFACLTPGDFLETTQASPSFSRHTPCSPPSTRKQLTQHIRYLHGCVRDINGVVVRYEMASRDSIQRLVTDMHLLEERLTERLTSKLTDILVSLSEMEKQVE</sequence>